<dbReference type="Gene3D" id="3.40.50.300">
    <property type="entry name" value="P-loop containing nucleotide triphosphate hydrolases"/>
    <property type="match status" value="2"/>
</dbReference>
<dbReference type="CDD" id="cd06579">
    <property type="entry name" value="TM_PBP1_transp_AraH_like"/>
    <property type="match status" value="1"/>
</dbReference>
<keyword evidence="3" id="KW-1003">Cell membrane</keyword>
<evidence type="ECO:0000256" key="1">
    <source>
        <dbReference type="ARBA" id="ARBA00004651"/>
    </source>
</evidence>
<keyword evidence="4 10" id="KW-0812">Transmembrane</keyword>
<feature type="domain" description="ABC transporter" evidence="11">
    <location>
        <begin position="269"/>
        <end position="510"/>
    </location>
</feature>
<evidence type="ECO:0000256" key="8">
    <source>
        <dbReference type="ARBA" id="ARBA00022989"/>
    </source>
</evidence>
<dbReference type="OrthoDB" id="7757085at2"/>
<evidence type="ECO:0000256" key="6">
    <source>
        <dbReference type="ARBA" id="ARBA00022741"/>
    </source>
</evidence>
<evidence type="ECO:0000256" key="10">
    <source>
        <dbReference type="SAM" id="Phobius"/>
    </source>
</evidence>
<dbReference type="InterPro" id="IPR017871">
    <property type="entry name" value="ABC_transporter-like_CS"/>
</dbReference>
<dbReference type="SMART" id="SM00382">
    <property type="entry name" value="AAA"/>
    <property type="match status" value="2"/>
</dbReference>
<evidence type="ECO:0000259" key="11">
    <source>
        <dbReference type="PROSITE" id="PS50893"/>
    </source>
</evidence>
<feature type="transmembrane region" description="Helical" evidence="10">
    <location>
        <begin position="685"/>
        <end position="706"/>
    </location>
</feature>
<feature type="transmembrane region" description="Helical" evidence="10">
    <location>
        <begin position="764"/>
        <end position="785"/>
    </location>
</feature>
<evidence type="ECO:0000256" key="3">
    <source>
        <dbReference type="ARBA" id="ARBA00022475"/>
    </source>
</evidence>
<evidence type="ECO:0000256" key="4">
    <source>
        <dbReference type="ARBA" id="ARBA00022692"/>
    </source>
</evidence>
<dbReference type="PANTHER" id="PTHR43790:SF9">
    <property type="entry name" value="GALACTOFURANOSE TRANSPORTER ATP-BINDING PROTEIN YTFR"/>
    <property type="match status" value="1"/>
</dbReference>
<accession>A0A239NF81</accession>
<name>A0A239NF81_9ACTN</name>
<dbReference type="GO" id="GO:0022857">
    <property type="term" value="F:transmembrane transporter activity"/>
    <property type="evidence" value="ECO:0007669"/>
    <property type="project" value="InterPro"/>
</dbReference>
<protein>
    <submittedName>
        <fullName evidence="12">Ribose transport system ATP-binding protein</fullName>
    </submittedName>
</protein>
<dbReference type="CDD" id="cd03216">
    <property type="entry name" value="ABC_Carb_Monos_I"/>
    <property type="match status" value="1"/>
</dbReference>
<keyword evidence="13" id="KW-1185">Reference proteome</keyword>
<dbReference type="SUPFAM" id="SSF52540">
    <property type="entry name" value="P-loop containing nucleoside triphosphate hydrolases"/>
    <property type="match status" value="2"/>
</dbReference>
<dbReference type="Proteomes" id="UP000198318">
    <property type="component" value="Unassembled WGS sequence"/>
</dbReference>
<dbReference type="InterPro" id="IPR003439">
    <property type="entry name" value="ABC_transporter-like_ATP-bd"/>
</dbReference>
<dbReference type="PANTHER" id="PTHR43790">
    <property type="entry name" value="CARBOHYDRATE TRANSPORT ATP-BINDING PROTEIN MG119-RELATED"/>
    <property type="match status" value="1"/>
</dbReference>
<dbReference type="InterPro" id="IPR001851">
    <property type="entry name" value="ABC_transp_permease"/>
</dbReference>
<feature type="transmembrane region" description="Helical" evidence="10">
    <location>
        <begin position="534"/>
        <end position="552"/>
    </location>
</feature>
<organism evidence="12 13">
    <name type="scientific">Actinomadura meyerae</name>
    <dbReference type="NCBI Taxonomy" id="240840"/>
    <lineage>
        <taxon>Bacteria</taxon>
        <taxon>Bacillati</taxon>
        <taxon>Actinomycetota</taxon>
        <taxon>Actinomycetes</taxon>
        <taxon>Streptosporangiales</taxon>
        <taxon>Thermomonosporaceae</taxon>
        <taxon>Actinomadura</taxon>
    </lineage>
</organism>
<dbReference type="EMBL" id="FZOR01000040">
    <property type="protein sequence ID" value="SNT53420.1"/>
    <property type="molecule type" value="Genomic_DNA"/>
</dbReference>
<evidence type="ECO:0000256" key="9">
    <source>
        <dbReference type="ARBA" id="ARBA00023136"/>
    </source>
</evidence>
<feature type="transmembrane region" description="Helical" evidence="10">
    <location>
        <begin position="737"/>
        <end position="758"/>
    </location>
</feature>
<dbReference type="InterPro" id="IPR050107">
    <property type="entry name" value="ABC_carbohydrate_import_ATPase"/>
</dbReference>
<evidence type="ECO:0000313" key="12">
    <source>
        <dbReference type="EMBL" id="SNT53420.1"/>
    </source>
</evidence>
<dbReference type="PROSITE" id="PS00211">
    <property type="entry name" value="ABC_TRANSPORTER_1"/>
    <property type="match status" value="1"/>
</dbReference>
<dbReference type="Pfam" id="PF00005">
    <property type="entry name" value="ABC_tran"/>
    <property type="match status" value="2"/>
</dbReference>
<dbReference type="GO" id="GO:0016887">
    <property type="term" value="F:ATP hydrolysis activity"/>
    <property type="evidence" value="ECO:0007669"/>
    <property type="project" value="InterPro"/>
</dbReference>
<sequence>MEPIKVSDAAASGVGAAEVLGLRGVSKSYPGVRALNDVSLSFRAGRVHGLVGENGAGKSTLMAIASGAVRADEGTVALGGEVGEHGDPNWARERGLAIVHQEPALLPDLTVAENMRMAVPARLRPSIRRQNAWAREHLAAWEAVARIAPDVPTRQLRPDERFVVEIARALACEPSVLILDEPTEHLLKAGVAVLFEAIRRCAADGVAVVYISHRIREVIEIADVVSVLRNGELRGTRPVGPELTEDELVTLIVGRRLSARFPAKLAASGDAAEIMTVRGLRGAGFDDVSFALRRGEILGLAGVEGQGQREVLRALAGLERSHGTVRLDGAEIDVRGPARAAASGVAYLSNDRHRESALTGLSVRENLMLRALAPLSRLGLLSGSAERRRSDRAIADFGIRTVGGEAPIESLSGGNQQKVMIGRVLLSDAALILVDEPSQGVDVGARAEIYALLREATAQGKAVCVLSSDNSELAGLCDRVLVFSRGRIVKEFDGDEVVERGITEAAVTTSTASRTQKDQAAGKGRGKALLPPNVLPWAVLGVAILALGAVAASQNEFYLSSRNFGLILPMLAIMVFASMGQQFALLVGGIDLSIGPLISVVVVTASFVLAPGTGPAGMVLGCLALLAVSIAVAVVNWGLVRLFQIGPIIATLVTYTALQGVALIMRETPGGSFEPGLVYQLQSTVAFIPVTVIVAIVVAVALELALTRTETGVRLRAAGSNPGVAAEVGVKVGRMNLLAYVGASVFAMVGALVFLPVAGSGNATVGNVYTLSTIGAVVLGGASLFGGRGSFVGALLGAAVILQINTVVSFLGLTAYWQQFLLGALVITATAFYSKLGFQGAGARSSS</sequence>
<feature type="transmembrane region" description="Helical" evidence="10">
    <location>
        <begin position="564"/>
        <end position="587"/>
    </location>
</feature>
<feature type="domain" description="ABC transporter" evidence="11">
    <location>
        <begin position="20"/>
        <end position="255"/>
    </location>
</feature>
<proteinExistence type="predicted"/>
<dbReference type="Pfam" id="PF02653">
    <property type="entry name" value="BPD_transp_2"/>
    <property type="match status" value="1"/>
</dbReference>
<dbReference type="InterPro" id="IPR003593">
    <property type="entry name" value="AAA+_ATPase"/>
</dbReference>
<dbReference type="RefSeq" id="WP_089329720.1">
    <property type="nucleotide sequence ID" value="NZ_FZOR01000040.1"/>
</dbReference>
<keyword evidence="8 10" id="KW-1133">Transmembrane helix</keyword>
<dbReference type="CDD" id="cd03215">
    <property type="entry name" value="ABC_Carb_Monos_II"/>
    <property type="match status" value="1"/>
</dbReference>
<feature type="transmembrane region" description="Helical" evidence="10">
    <location>
        <begin position="819"/>
        <end position="838"/>
    </location>
</feature>
<dbReference type="AlphaFoldDB" id="A0A239NF81"/>
<reference evidence="12 13" key="1">
    <citation type="submission" date="2017-06" db="EMBL/GenBank/DDBJ databases">
        <authorList>
            <person name="Kim H.J."/>
            <person name="Triplett B.A."/>
        </authorList>
    </citation>
    <scope>NUCLEOTIDE SEQUENCE [LARGE SCALE GENOMIC DNA]</scope>
    <source>
        <strain evidence="12 13">DSM 44715</strain>
    </source>
</reference>
<evidence type="ECO:0000256" key="7">
    <source>
        <dbReference type="ARBA" id="ARBA00022840"/>
    </source>
</evidence>
<comment type="subcellular location">
    <subcellularLocation>
        <location evidence="1">Cell membrane</location>
        <topology evidence="1">Multi-pass membrane protein</topology>
    </subcellularLocation>
</comment>
<feature type="transmembrane region" description="Helical" evidence="10">
    <location>
        <begin position="618"/>
        <end position="639"/>
    </location>
</feature>
<evidence type="ECO:0000313" key="13">
    <source>
        <dbReference type="Proteomes" id="UP000198318"/>
    </source>
</evidence>
<feature type="transmembrane region" description="Helical" evidence="10">
    <location>
        <begin position="792"/>
        <end position="813"/>
    </location>
</feature>
<dbReference type="PROSITE" id="PS50893">
    <property type="entry name" value="ABC_TRANSPORTER_2"/>
    <property type="match status" value="2"/>
</dbReference>
<keyword evidence="2" id="KW-0813">Transport</keyword>
<keyword evidence="6" id="KW-0547">Nucleotide-binding</keyword>
<dbReference type="GO" id="GO:0005524">
    <property type="term" value="F:ATP binding"/>
    <property type="evidence" value="ECO:0007669"/>
    <property type="project" value="UniProtKB-KW"/>
</dbReference>
<keyword evidence="5" id="KW-0677">Repeat</keyword>
<dbReference type="GO" id="GO:0005886">
    <property type="term" value="C:plasma membrane"/>
    <property type="evidence" value="ECO:0007669"/>
    <property type="project" value="UniProtKB-SubCell"/>
</dbReference>
<dbReference type="InterPro" id="IPR027417">
    <property type="entry name" value="P-loop_NTPase"/>
</dbReference>
<keyword evidence="7 12" id="KW-0067">ATP-binding</keyword>
<evidence type="ECO:0000256" key="2">
    <source>
        <dbReference type="ARBA" id="ARBA00022448"/>
    </source>
</evidence>
<feature type="transmembrane region" description="Helical" evidence="10">
    <location>
        <begin position="646"/>
        <end position="665"/>
    </location>
</feature>
<evidence type="ECO:0000256" key="5">
    <source>
        <dbReference type="ARBA" id="ARBA00022737"/>
    </source>
</evidence>
<gene>
    <name evidence="12" type="ORF">SAMN05443665_104028</name>
</gene>
<keyword evidence="9 10" id="KW-0472">Membrane</keyword>